<sequence>MLVTALSVPAQLPEEQLDRKRRFPLLSDRSDPRRLFGSSGPFHRHISEESPDPAICGFPRLCFPGEDP</sequence>
<reference evidence="2 3" key="1">
    <citation type="submission" date="2022-12" db="EMBL/GenBank/DDBJ databases">
        <title>Chromosome-scale assembly of the Ensete ventricosum genome.</title>
        <authorList>
            <person name="Dussert Y."/>
            <person name="Stocks J."/>
            <person name="Wendawek A."/>
            <person name="Woldeyes F."/>
            <person name="Nichols R.A."/>
            <person name="Borrell J.S."/>
        </authorList>
    </citation>
    <scope>NUCLEOTIDE SEQUENCE [LARGE SCALE GENOMIC DNA]</scope>
    <source>
        <strain evidence="3">cv. Maze</strain>
        <tissue evidence="2">Seeds</tissue>
    </source>
</reference>
<dbReference type="EMBL" id="JAQQAF010000004">
    <property type="protein sequence ID" value="KAJ8490402.1"/>
    <property type="molecule type" value="Genomic_DNA"/>
</dbReference>
<dbReference type="Proteomes" id="UP001222027">
    <property type="component" value="Unassembled WGS sequence"/>
</dbReference>
<feature type="region of interest" description="Disordered" evidence="1">
    <location>
        <begin position="30"/>
        <end position="49"/>
    </location>
</feature>
<accession>A0AAV8QSI5</accession>
<name>A0AAV8QSI5_ENSVE</name>
<keyword evidence="3" id="KW-1185">Reference proteome</keyword>
<protein>
    <submittedName>
        <fullName evidence="2">Uncharacterized protein</fullName>
    </submittedName>
</protein>
<comment type="caution">
    <text evidence="2">The sequence shown here is derived from an EMBL/GenBank/DDBJ whole genome shotgun (WGS) entry which is preliminary data.</text>
</comment>
<dbReference type="AlphaFoldDB" id="A0AAV8QSI5"/>
<evidence type="ECO:0000313" key="2">
    <source>
        <dbReference type="EMBL" id="KAJ8490402.1"/>
    </source>
</evidence>
<evidence type="ECO:0000256" key="1">
    <source>
        <dbReference type="SAM" id="MobiDB-lite"/>
    </source>
</evidence>
<gene>
    <name evidence="2" type="ORF">OPV22_012123</name>
</gene>
<proteinExistence type="predicted"/>
<evidence type="ECO:0000313" key="3">
    <source>
        <dbReference type="Proteomes" id="UP001222027"/>
    </source>
</evidence>
<organism evidence="2 3">
    <name type="scientific">Ensete ventricosum</name>
    <name type="common">Abyssinian banana</name>
    <name type="synonym">Musa ensete</name>
    <dbReference type="NCBI Taxonomy" id="4639"/>
    <lineage>
        <taxon>Eukaryota</taxon>
        <taxon>Viridiplantae</taxon>
        <taxon>Streptophyta</taxon>
        <taxon>Embryophyta</taxon>
        <taxon>Tracheophyta</taxon>
        <taxon>Spermatophyta</taxon>
        <taxon>Magnoliopsida</taxon>
        <taxon>Liliopsida</taxon>
        <taxon>Zingiberales</taxon>
        <taxon>Musaceae</taxon>
        <taxon>Ensete</taxon>
    </lineage>
</organism>